<reference evidence="4" key="1">
    <citation type="submission" date="2016-06" db="UniProtKB">
        <authorList>
            <consortium name="WormBaseParasite"/>
        </authorList>
    </citation>
    <scope>IDENTIFICATION</scope>
</reference>
<organism evidence="4">
    <name type="scientific">Soboliphyme baturini</name>
    <dbReference type="NCBI Taxonomy" id="241478"/>
    <lineage>
        <taxon>Eukaryota</taxon>
        <taxon>Metazoa</taxon>
        <taxon>Ecdysozoa</taxon>
        <taxon>Nematoda</taxon>
        <taxon>Enoplea</taxon>
        <taxon>Dorylaimia</taxon>
        <taxon>Dioctophymatida</taxon>
        <taxon>Dioctophymatoidea</taxon>
        <taxon>Soboliphymatidae</taxon>
        <taxon>Soboliphyme</taxon>
    </lineage>
</organism>
<name>A0A183IVX7_9BILA</name>
<feature type="compositionally biased region" description="Low complexity" evidence="1">
    <location>
        <begin position="39"/>
        <end position="55"/>
    </location>
</feature>
<evidence type="ECO:0000313" key="3">
    <source>
        <dbReference type="Proteomes" id="UP000270296"/>
    </source>
</evidence>
<dbReference type="Proteomes" id="UP000270296">
    <property type="component" value="Unassembled WGS sequence"/>
</dbReference>
<proteinExistence type="predicted"/>
<evidence type="ECO:0000313" key="2">
    <source>
        <dbReference type="EMBL" id="VDP14245.1"/>
    </source>
</evidence>
<evidence type="ECO:0000313" key="4">
    <source>
        <dbReference type="WBParaSite" id="SBAD_0000806701-mRNA-1"/>
    </source>
</evidence>
<accession>A0A183IVX7</accession>
<reference evidence="2 3" key="2">
    <citation type="submission" date="2018-11" db="EMBL/GenBank/DDBJ databases">
        <authorList>
            <consortium name="Pathogen Informatics"/>
        </authorList>
    </citation>
    <scope>NUCLEOTIDE SEQUENCE [LARGE SCALE GENOMIC DNA]</scope>
</reference>
<dbReference type="WBParaSite" id="SBAD_0000806701-mRNA-1">
    <property type="protein sequence ID" value="SBAD_0000806701-mRNA-1"/>
    <property type="gene ID" value="SBAD_0000806701"/>
</dbReference>
<dbReference type="AlphaFoldDB" id="A0A183IVX7"/>
<dbReference type="EMBL" id="UZAM01010928">
    <property type="protein sequence ID" value="VDP14245.1"/>
    <property type="molecule type" value="Genomic_DNA"/>
</dbReference>
<evidence type="ECO:0000256" key="1">
    <source>
        <dbReference type="SAM" id="MobiDB-lite"/>
    </source>
</evidence>
<gene>
    <name evidence="2" type="ORF">SBAD_LOCUS7774</name>
</gene>
<sequence length="110" mass="12417">MKLLRLSDRQNTQGTVKINLVQIYGRNLFQTPAIFCRSSDSGTGSGTLEGLSDSSASATRKEKRRWKMKMKKVVAVLCKHQTVHYEHLLRTSRSASVCLVKGRLDTEFDD</sequence>
<keyword evidence="3" id="KW-1185">Reference proteome</keyword>
<feature type="region of interest" description="Disordered" evidence="1">
    <location>
        <begin position="39"/>
        <end position="64"/>
    </location>
</feature>
<protein>
    <submittedName>
        <fullName evidence="4">PH domain-containing protein</fullName>
    </submittedName>
</protein>